<reference evidence="2" key="1">
    <citation type="submission" date="2016-10" db="EMBL/GenBank/DDBJ databases">
        <authorList>
            <person name="Varghese N."/>
            <person name="Submissions S."/>
        </authorList>
    </citation>
    <scope>NUCLEOTIDE SEQUENCE [LARGE SCALE GENOMIC DNA]</scope>
    <source>
        <strain evidence="2">DSM 44544</strain>
    </source>
</reference>
<dbReference type="Proteomes" id="UP000199622">
    <property type="component" value="Unassembled WGS sequence"/>
</dbReference>
<dbReference type="EMBL" id="FNSO01000004">
    <property type="protein sequence ID" value="SED13305.1"/>
    <property type="molecule type" value="Genomic_DNA"/>
</dbReference>
<dbReference type="RefSeq" id="WP_091314589.1">
    <property type="nucleotide sequence ID" value="NZ_FNSO01000004.1"/>
</dbReference>
<protein>
    <recommendedName>
        <fullName evidence="3">DUF3558 domain-containing protein</fullName>
    </recommendedName>
</protein>
<dbReference type="OrthoDB" id="3697076at2"/>
<name>A0A1H4Y6E9_9PSEU</name>
<dbReference type="AlphaFoldDB" id="A0A1H4Y6E9"/>
<sequence length="188" mass="19228">MRAAAAVSINAVSINAVSIIAVLLGVLTACTSAPAGPQRLSPPIAADPIDLTSFAAAPCGLLPAQQLAHYFVTAPGVVHPPACVWTPSDTQALTYQAAVHVTSGGLENLYQHRATIAGFDPTDVHSYPGIHRDTGTGRCTVDVGVANDTILAVTVDATDPQLSAHADPCGEADRFAGTVIGYQGHRAP</sequence>
<dbReference type="STRING" id="208445.SAMN04489727_6559"/>
<evidence type="ECO:0008006" key="3">
    <source>
        <dbReference type="Google" id="ProtNLM"/>
    </source>
</evidence>
<gene>
    <name evidence="1" type="ORF">SAMN04489727_6559</name>
</gene>
<dbReference type="InterPro" id="IPR024520">
    <property type="entry name" value="DUF3558"/>
</dbReference>
<keyword evidence="2" id="KW-1185">Reference proteome</keyword>
<dbReference type="PROSITE" id="PS51257">
    <property type="entry name" value="PROKAR_LIPOPROTEIN"/>
    <property type="match status" value="1"/>
</dbReference>
<proteinExistence type="predicted"/>
<evidence type="ECO:0000313" key="1">
    <source>
        <dbReference type="EMBL" id="SED13305.1"/>
    </source>
</evidence>
<organism evidence="1 2">
    <name type="scientific">Amycolatopsis tolypomycina</name>
    <dbReference type="NCBI Taxonomy" id="208445"/>
    <lineage>
        <taxon>Bacteria</taxon>
        <taxon>Bacillati</taxon>
        <taxon>Actinomycetota</taxon>
        <taxon>Actinomycetes</taxon>
        <taxon>Pseudonocardiales</taxon>
        <taxon>Pseudonocardiaceae</taxon>
        <taxon>Amycolatopsis</taxon>
    </lineage>
</organism>
<evidence type="ECO:0000313" key="2">
    <source>
        <dbReference type="Proteomes" id="UP000199622"/>
    </source>
</evidence>
<dbReference type="Pfam" id="PF12079">
    <property type="entry name" value="DUF3558"/>
    <property type="match status" value="1"/>
</dbReference>
<accession>A0A1H4Y6E9</accession>